<evidence type="ECO:0000313" key="5">
    <source>
        <dbReference type="Proteomes" id="UP000198859"/>
    </source>
</evidence>
<evidence type="ECO:0000259" key="3">
    <source>
        <dbReference type="Pfam" id="PF19843"/>
    </source>
</evidence>
<dbReference type="STRING" id="642780.SAMN04488570_1708"/>
<feature type="signal peptide" evidence="2">
    <location>
        <begin position="1"/>
        <end position="21"/>
    </location>
</feature>
<keyword evidence="5" id="KW-1185">Reference proteome</keyword>
<protein>
    <recommendedName>
        <fullName evidence="3">DUF6318 domain-containing protein</fullName>
    </recommendedName>
</protein>
<dbReference type="EMBL" id="LT629757">
    <property type="protein sequence ID" value="SDS36009.1"/>
    <property type="molecule type" value="Genomic_DNA"/>
</dbReference>
<evidence type="ECO:0000313" key="4">
    <source>
        <dbReference type="EMBL" id="SDS36009.1"/>
    </source>
</evidence>
<dbReference type="InterPro" id="IPR046281">
    <property type="entry name" value="DUF6318"/>
</dbReference>
<sequence length="187" mass="19593">MRRLSRVVTSVTSVVSLAVLAGCGGSPPEAAPAPTPSPPTETATPEPAAPTPPAGLSTKSESGAKATVAYFLASMAFAGDSGDVSNFRQTFTDECTKCEAIARGIERTYKSGGYIRGGAWKPSYLKFYSIQGDIAYIDAGVAYSPQEYKPKAGSPTQKAPGGQRVLKAFQLRWIAGEWRVGALDPEA</sequence>
<dbReference type="Pfam" id="PF19843">
    <property type="entry name" value="DUF6318"/>
    <property type="match status" value="1"/>
</dbReference>
<dbReference type="Proteomes" id="UP000198859">
    <property type="component" value="Chromosome I"/>
</dbReference>
<feature type="compositionally biased region" description="Pro residues" evidence="1">
    <location>
        <begin position="29"/>
        <end position="39"/>
    </location>
</feature>
<accession>A0A1H1RM08</accession>
<dbReference type="AlphaFoldDB" id="A0A1H1RM08"/>
<evidence type="ECO:0000256" key="2">
    <source>
        <dbReference type="SAM" id="SignalP"/>
    </source>
</evidence>
<reference evidence="5" key="1">
    <citation type="submission" date="2016-10" db="EMBL/GenBank/DDBJ databases">
        <authorList>
            <person name="Varghese N."/>
            <person name="Submissions S."/>
        </authorList>
    </citation>
    <scope>NUCLEOTIDE SEQUENCE [LARGE SCALE GENOMIC DNA]</scope>
    <source>
        <strain evidence="5">DSM 22127</strain>
    </source>
</reference>
<proteinExistence type="predicted"/>
<name>A0A1H1RM08_9ACTN</name>
<feature type="domain" description="DUF6318" evidence="3">
    <location>
        <begin position="48"/>
        <end position="179"/>
    </location>
</feature>
<evidence type="ECO:0000256" key="1">
    <source>
        <dbReference type="SAM" id="MobiDB-lite"/>
    </source>
</evidence>
<feature type="region of interest" description="Disordered" evidence="1">
    <location>
        <begin position="26"/>
        <end position="60"/>
    </location>
</feature>
<feature type="chain" id="PRO_5038813979" description="DUF6318 domain-containing protein" evidence="2">
    <location>
        <begin position="22"/>
        <end position="187"/>
    </location>
</feature>
<keyword evidence="2" id="KW-0732">Signal</keyword>
<gene>
    <name evidence="4" type="ORF">SAMN04488570_1708</name>
</gene>
<organism evidence="4 5">
    <name type="scientific">Nocardioides scoriae</name>
    <dbReference type="NCBI Taxonomy" id="642780"/>
    <lineage>
        <taxon>Bacteria</taxon>
        <taxon>Bacillati</taxon>
        <taxon>Actinomycetota</taxon>
        <taxon>Actinomycetes</taxon>
        <taxon>Propionibacteriales</taxon>
        <taxon>Nocardioidaceae</taxon>
        <taxon>Nocardioides</taxon>
    </lineage>
</organism>
<dbReference type="PROSITE" id="PS51257">
    <property type="entry name" value="PROKAR_LIPOPROTEIN"/>
    <property type="match status" value="1"/>
</dbReference>